<feature type="coiled-coil region" evidence="7">
    <location>
        <begin position="413"/>
        <end position="466"/>
    </location>
</feature>
<dbReference type="PROSITE" id="PS51903">
    <property type="entry name" value="CLP_R"/>
    <property type="match status" value="1"/>
</dbReference>
<dbReference type="PROSITE" id="PS50151">
    <property type="entry name" value="UVR"/>
    <property type="match status" value="1"/>
</dbReference>
<comment type="similarity">
    <text evidence="6">Belongs to the ClpA/ClpB family.</text>
</comment>
<gene>
    <name evidence="10" type="ORF">COY52_01575</name>
</gene>
<dbReference type="Gene3D" id="1.10.1780.10">
    <property type="entry name" value="Clp, N-terminal domain"/>
    <property type="match status" value="1"/>
</dbReference>
<dbReference type="FunFam" id="1.10.8.60:FF:000011">
    <property type="entry name" value="ATP-dependent Clp protease ATP-binding subunit"/>
    <property type="match status" value="1"/>
</dbReference>
<dbReference type="GO" id="GO:0005524">
    <property type="term" value="F:ATP binding"/>
    <property type="evidence" value="ECO:0007669"/>
    <property type="project" value="UniProtKB-KW"/>
</dbReference>
<organism evidence="10 11">
    <name type="scientific">Candidatus Desantisbacteria bacterium CG_4_10_14_0_8_um_filter_48_22</name>
    <dbReference type="NCBI Taxonomy" id="1974543"/>
    <lineage>
        <taxon>Bacteria</taxon>
        <taxon>Candidatus Desantisiibacteriota</taxon>
    </lineage>
</organism>
<protein>
    <submittedName>
        <fullName evidence="10">ATP-dependent Clp protease ATP-binding subunit ClpC</fullName>
    </submittedName>
</protein>
<dbReference type="SMART" id="SM01086">
    <property type="entry name" value="ClpB_D2-small"/>
    <property type="match status" value="1"/>
</dbReference>
<dbReference type="Pfam" id="PF07724">
    <property type="entry name" value="AAA_2"/>
    <property type="match status" value="1"/>
</dbReference>
<dbReference type="InterPro" id="IPR004176">
    <property type="entry name" value="Clp_R_N"/>
</dbReference>
<evidence type="ECO:0000256" key="2">
    <source>
        <dbReference type="ARBA" id="ARBA00022741"/>
    </source>
</evidence>
<evidence type="ECO:0000256" key="1">
    <source>
        <dbReference type="ARBA" id="ARBA00022737"/>
    </source>
</evidence>
<dbReference type="Proteomes" id="UP000229307">
    <property type="component" value="Unassembled WGS sequence"/>
</dbReference>
<dbReference type="GO" id="GO:0034605">
    <property type="term" value="P:cellular response to heat"/>
    <property type="evidence" value="ECO:0007669"/>
    <property type="project" value="TreeGrafter"/>
</dbReference>
<dbReference type="Pfam" id="PF10431">
    <property type="entry name" value="ClpB_D2-small"/>
    <property type="match status" value="1"/>
</dbReference>
<evidence type="ECO:0000313" key="11">
    <source>
        <dbReference type="Proteomes" id="UP000229307"/>
    </source>
</evidence>
<dbReference type="GO" id="GO:0008233">
    <property type="term" value="F:peptidase activity"/>
    <property type="evidence" value="ECO:0007669"/>
    <property type="project" value="UniProtKB-KW"/>
</dbReference>
<dbReference type="InterPro" id="IPR018368">
    <property type="entry name" value="ClpA/B_CS1"/>
</dbReference>
<dbReference type="Pfam" id="PF00004">
    <property type="entry name" value="AAA"/>
    <property type="match status" value="1"/>
</dbReference>
<name>A0A2M7SES3_9BACT</name>
<dbReference type="InterPro" id="IPR028299">
    <property type="entry name" value="ClpA/B_CS2"/>
</dbReference>
<dbReference type="GO" id="GO:0006508">
    <property type="term" value="P:proteolysis"/>
    <property type="evidence" value="ECO:0007669"/>
    <property type="project" value="UniProtKB-KW"/>
</dbReference>
<feature type="domain" description="Clp R" evidence="9">
    <location>
        <begin position="2"/>
        <end position="146"/>
    </location>
</feature>
<dbReference type="Gene3D" id="4.10.860.10">
    <property type="entry name" value="UVR domain"/>
    <property type="match status" value="1"/>
</dbReference>
<dbReference type="PROSITE" id="PS00871">
    <property type="entry name" value="CLPAB_2"/>
    <property type="match status" value="1"/>
</dbReference>
<keyword evidence="4 6" id="KW-0143">Chaperone</keyword>
<dbReference type="InterPro" id="IPR003959">
    <property type="entry name" value="ATPase_AAA_core"/>
</dbReference>
<sequence>MFGRFTERASRALLLAQEEARRLNHDYVGTEHILLGLVRLGEGVAADVLQNLNVDLDKVRIEVEKIVGKGRAMLVLGEIPFTPRAKKVLELAMEEAQNLKHNYMGTEHLLLGLIREEEGIAARVLQNLGADLGKIRDAVISQLEGMGVDSTTGIKKKSKTPTIDSFGRDLTELAEKGKLDPVIGRQDEIERITQILARRTKNNPVLIGDPGVGKTAIVEGLAQRIVSKSVPEVLLEKRVISLDLPALVAGTKYRGEFEERLKRVVDEIRRSANVIIFIDEIHNLVGAGAAEGAIDAASILKPALARGEIQCIGSTTLDDYRKYVERDSALERRFQTVKVKEPGVQETIEILKGLRDRYEAHHRVKITDKALEAAAELSSRYISDRFLPDKAIDLIDEAGSRARLMTTTRPPDIKTMEADLEQVTKEKESAIKNQEFESAANIRDKEKKLKDKLESVKREWDKHKLEHGESVVDEEGIAYIVSKWTGIPLLKLTQKDQEKILNMEKDLQKAVVGQKEAIDVVSRAIRRARTGLKDIRRPTGSFLFLGPTGVGKTKLAKSLAGFLFGDEDAITRVDMSEFMEKFSVSRLIGAPPGYVGYDEGGVLTESVRRKPYSVVLLDEIEKAHPDVFNILLQVLDDGRLTDNLGHTVDFRNTVIIMTANIGAREIVRGKTSMGFQTVDDKEGTYQDMKDKVMSEVKRTFNPEFLNRLDEIVVFRPLGKEEILKITDLMISEINSGLSQKGIRIILDDDAKELLAKAGFDPAFGARPLRRTIQRMLEDPLSSEMLTGKFKGGEVFVKAKEDVLVFEEAIPVQAKIV</sequence>
<evidence type="ECO:0000256" key="4">
    <source>
        <dbReference type="ARBA" id="ARBA00023186"/>
    </source>
</evidence>
<dbReference type="PANTHER" id="PTHR11638:SF18">
    <property type="entry name" value="HEAT SHOCK PROTEIN 104"/>
    <property type="match status" value="1"/>
</dbReference>
<keyword evidence="1 5" id="KW-0677">Repeat</keyword>
<dbReference type="Gene3D" id="1.10.8.60">
    <property type="match status" value="2"/>
</dbReference>
<evidence type="ECO:0000259" key="9">
    <source>
        <dbReference type="PROSITE" id="PS51903"/>
    </source>
</evidence>
<dbReference type="FunFam" id="3.40.50.300:FF:000010">
    <property type="entry name" value="Chaperone clpB 1, putative"/>
    <property type="match status" value="1"/>
</dbReference>
<dbReference type="SMART" id="SM00382">
    <property type="entry name" value="AAA"/>
    <property type="match status" value="2"/>
</dbReference>
<keyword evidence="3 6" id="KW-0067">ATP-binding</keyword>
<proteinExistence type="inferred from homology"/>
<dbReference type="GO" id="GO:0005737">
    <property type="term" value="C:cytoplasm"/>
    <property type="evidence" value="ECO:0007669"/>
    <property type="project" value="TreeGrafter"/>
</dbReference>
<comment type="caution">
    <text evidence="10">The sequence shown here is derived from an EMBL/GenBank/DDBJ whole genome shotgun (WGS) entry which is preliminary data.</text>
</comment>
<evidence type="ECO:0000256" key="3">
    <source>
        <dbReference type="ARBA" id="ARBA00022840"/>
    </source>
</evidence>
<keyword evidence="10" id="KW-0645">Protease</keyword>
<dbReference type="PROSITE" id="PS00870">
    <property type="entry name" value="CLPAB_1"/>
    <property type="match status" value="1"/>
</dbReference>
<dbReference type="InterPro" id="IPR001943">
    <property type="entry name" value="UVR_dom"/>
</dbReference>
<dbReference type="SUPFAM" id="SSF52540">
    <property type="entry name" value="P-loop containing nucleoside triphosphate hydrolases"/>
    <property type="match status" value="2"/>
</dbReference>
<keyword evidence="2 6" id="KW-0547">Nucleotide-binding</keyword>
<evidence type="ECO:0000256" key="7">
    <source>
        <dbReference type="SAM" id="Coils"/>
    </source>
</evidence>
<dbReference type="InterPro" id="IPR050130">
    <property type="entry name" value="ClpA_ClpB"/>
</dbReference>
<dbReference type="SUPFAM" id="SSF81923">
    <property type="entry name" value="Double Clp-N motif"/>
    <property type="match status" value="1"/>
</dbReference>
<dbReference type="CDD" id="cd19499">
    <property type="entry name" value="RecA-like_ClpB_Hsp104-like"/>
    <property type="match status" value="1"/>
</dbReference>
<dbReference type="Pfam" id="PF02861">
    <property type="entry name" value="Clp_N"/>
    <property type="match status" value="1"/>
</dbReference>
<dbReference type="InterPro" id="IPR001270">
    <property type="entry name" value="ClpA/B"/>
</dbReference>
<evidence type="ECO:0000259" key="8">
    <source>
        <dbReference type="PROSITE" id="PS50151"/>
    </source>
</evidence>
<feature type="domain" description="UVR" evidence="8">
    <location>
        <begin position="417"/>
        <end position="452"/>
    </location>
</feature>
<dbReference type="EMBL" id="PFMR01000047">
    <property type="protein sequence ID" value="PIZ18032.1"/>
    <property type="molecule type" value="Genomic_DNA"/>
</dbReference>
<dbReference type="InterPro" id="IPR003593">
    <property type="entry name" value="AAA+_ATPase"/>
</dbReference>
<reference evidence="11" key="1">
    <citation type="submission" date="2017-09" db="EMBL/GenBank/DDBJ databases">
        <title>Depth-based differentiation of microbial function through sediment-hosted aquifers and enrichment of novel symbionts in the deep terrestrial subsurface.</title>
        <authorList>
            <person name="Probst A.J."/>
            <person name="Ladd B."/>
            <person name="Jarett J.K."/>
            <person name="Geller-Mcgrath D.E."/>
            <person name="Sieber C.M.K."/>
            <person name="Emerson J.B."/>
            <person name="Anantharaman K."/>
            <person name="Thomas B.C."/>
            <person name="Malmstrom R."/>
            <person name="Stieglmeier M."/>
            <person name="Klingl A."/>
            <person name="Woyke T."/>
            <person name="Ryan C.M."/>
            <person name="Banfield J.F."/>
        </authorList>
    </citation>
    <scope>NUCLEOTIDE SEQUENCE [LARGE SCALE GENOMIC DNA]</scope>
</reference>
<dbReference type="AlphaFoldDB" id="A0A2M7SES3"/>
<dbReference type="Gene3D" id="3.40.50.300">
    <property type="entry name" value="P-loop containing nucleotide triphosphate hydrolases"/>
    <property type="match status" value="2"/>
</dbReference>
<evidence type="ECO:0000313" key="10">
    <source>
        <dbReference type="EMBL" id="PIZ18032.1"/>
    </source>
</evidence>
<keyword evidence="10" id="KW-0378">Hydrolase</keyword>
<keyword evidence="7" id="KW-0175">Coiled coil</keyword>
<evidence type="ECO:0000256" key="6">
    <source>
        <dbReference type="RuleBase" id="RU004432"/>
    </source>
</evidence>
<dbReference type="Pfam" id="PF17871">
    <property type="entry name" value="AAA_lid_9"/>
    <property type="match status" value="1"/>
</dbReference>
<dbReference type="InterPro" id="IPR041546">
    <property type="entry name" value="ClpA/ClpB_AAA_lid"/>
</dbReference>
<dbReference type="InterPro" id="IPR036628">
    <property type="entry name" value="Clp_N_dom_sf"/>
</dbReference>
<dbReference type="InterPro" id="IPR019489">
    <property type="entry name" value="Clp_ATPase_C"/>
</dbReference>
<evidence type="ECO:0000256" key="5">
    <source>
        <dbReference type="PROSITE-ProRule" id="PRU01251"/>
    </source>
</evidence>
<dbReference type="GO" id="GO:0016887">
    <property type="term" value="F:ATP hydrolysis activity"/>
    <property type="evidence" value="ECO:0007669"/>
    <property type="project" value="InterPro"/>
</dbReference>
<dbReference type="FunFam" id="3.40.50.300:FF:000025">
    <property type="entry name" value="ATP-dependent Clp protease subunit"/>
    <property type="match status" value="1"/>
</dbReference>
<dbReference type="PRINTS" id="PR00300">
    <property type="entry name" value="CLPPROTEASEA"/>
</dbReference>
<dbReference type="CDD" id="cd00009">
    <property type="entry name" value="AAA"/>
    <property type="match status" value="1"/>
</dbReference>
<dbReference type="InterPro" id="IPR027417">
    <property type="entry name" value="P-loop_NTPase"/>
</dbReference>
<dbReference type="PANTHER" id="PTHR11638">
    <property type="entry name" value="ATP-DEPENDENT CLP PROTEASE"/>
    <property type="match status" value="1"/>
</dbReference>
<accession>A0A2M7SES3</accession>